<dbReference type="RefSeq" id="WP_160185629.1">
    <property type="nucleotide sequence ID" value="NZ_CP096031.1"/>
</dbReference>
<accession>A0AAW8YEP0</accession>
<reference evidence="1" key="1">
    <citation type="journal article" date="2023" name="PeerJ">
        <title>Selection and evaluation of lactic acid bacteria from chicken feces in Thailand as potential probiotics.</title>
        <authorList>
            <person name="Khurajog B."/>
            <person name="Disastra Y."/>
            <person name="Lawwyne L.D."/>
            <person name="Sirichokchatchawan W."/>
            <person name="Niyomtham W."/>
            <person name="Yindee J."/>
            <person name="Hampson D.J."/>
            <person name="Prapasarakul N."/>
        </authorList>
    </citation>
    <scope>NUCLEOTIDE SEQUENCE</scope>
    <source>
        <strain evidence="1">BF9</strain>
    </source>
</reference>
<gene>
    <name evidence="1" type="ORF">R0G89_03245</name>
</gene>
<comment type="caution">
    <text evidence="1">The sequence shown here is derived from an EMBL/GenBank/DDBJ whole genome shotgun (WGS) entry which is preliminary data.</text>
</comment>
<evidence type="ECO:0000313" key="1">
    <source>
        <dbReference type="EMBL" id="MDV2620747.1"/>
    </source>
</evidence>
<dbReference type="EMBL" id="JAWJAV010000002">
    <property type="protein sequence ID" value="MDV2620747.1"/>
    <property type="molecule type" value="Genomic_DNA"/>
</dbReference>
<dbReference type="AlphaFoldDB" id="A0AAW8YEP0"/>
<evidence type="ECO:0000313" key="2">
    <source>
        <dbReference type="Proteomes" id="UP001280897"/>
    </source>
</evidence>
<organism evidence="1 2">
    <name type="scientific">Pediococcus acidilactici</name>
    <dbReference type="NCBI Taxonomy" id="1254"/>
    <lineage>
        <taxon>Bacteria</taxon>
        <taxon>Bacillati</taxon>
        <taxon>Bacillota</taxon>
        <taxon>Bacilli</taxon>
        <taxon>Lactobacillales</taxon>
        <taxon>Lactobacillaceae</taxon>
        <taxon>Pediococcus</taxon>
        <taxon>Pediococcus acidilactici group</taxon>
    </lineage>
</organism>
<name>A0AAW8YEP0_PEDAC</name>
<dbReference type="Proteomes" id="UP001280897">
    <property type="component" value="Unassembled WGS sequence"/>
</dbReference>
<proteinExistence type="predicted"/>
<protein>
    <submittedName>
        <fullName evidence="1">Uncharacterized protein</fullName>
    </submittedName>
</protein>
<reference evidence="1" key="2">
    <citation type="submission" date="2023-10" db="EMBL/GenBank/DDBJ databases">
        <authorList>
            <person name="Khurajog B."/>
        </authorList>
    </citation>
    <scope>NUCLEOTIDE SEQUENCE</scope>
    <source>
        <strain evidence="1">BF9</strain>
    </source>
</reference>
<sequence length="289" mass="33826">MLNKKQVYQLLRDREWILKQTTPDTEVPRFMSFITSLDDPRAFFSIEFKDNGRLEFPTGIKYVPVEYGGWDFNEETQELIFVSRDGQSNLRADLPQKLPYGIMAFKIYNDYINPLFFFVNYPHIDQEQVTSHCLGGTKAFFLPRSAYDKGFYQTLRWTGFNTNLVDHEDDRVAMLTEIYDYLAYHPQIEQVVFSQTNQPVVQLPEKQHLLFTLESGQPSLDYFSGTRAAIMELLTLIISENNLRLYNDADQRDETTMLQDVIANCFTGRYEVIDSLPEATTLWQILLHF</sequence>